<protein>
    <submittedName>
        <fullName evidence="2">Spermidine synthase</fullName>
    </submittedName>
</protein>
<dbReference type="PANTHER" id="PTHR43317:SF1">
    <property type="entry name" value="THERMOSPERMINE SYNTHASE ACAULIS5"/>
    <property type="match status" value="1"/>
</dbReference>
<reference evidence="2" key="1">
    <citation type="submission" date="2023-07" db="EMBL/GenBank/DDBJ databases">
        <title>Sequencing the genomes of 1000 actinobacteria strains.</title>
        <authorList>
            <person name="Klenk H.-P."/>
        </authorList>
    </citation>
    <scope>NUCLEOTIDE SEQUENCE</scope>
    <source>
        <strain evidence="2">DSM 107476</strain>
    </source>
</reference>
<proteinExistence type="predicted"/>
<keyword evidence="3" id="KW-1185">Reference proteome</keyword>
<dbReference type="Gene3D" id="3.40.50.150">
    <property type="entry name" value="Vaccinia Virus protein VP39"/>
    <property type="match status" value="1"/>
</dbReference>
<dbReference type="SUPFAM" id="SSF53335">
    <property type="entry name" value="S-adenosyl-L-methionine-dependent methyltransferases"/>
    <property type="match status" value="1"/>
</dbReference>
<dbReference type="NCBIfam" id="NF037959">
    <property type="entry name" value="MFS_SpdSyn"/>
    <property type="match status" value="1"/>
</dbReference>
<comment type="caution">
    <text evidence="2">The sequence shown here is derived from an EMBL/GenBank/DDBJ whole genome shotgun (WGS) entry which is preliminary data.</text>
</comment>
<dbReference type="EMBL" id="JAVDXZ010000001">
    <property type="protein sequence ID" value="MDR7330734.1"/>
    <property type="molecule type" value="Genomic_DNA"/>
</dbReference>
<dbReference type="RefSeq" id="WP_290196712.1">
    <property type="nucleotide sequence ID" value="NZ_CP047654.1"/>
</dbReference>
<dbReference type="PANTHER" id="PTHR43317">
    <property type="entry name" value="THERMOSPERMINE SYNTHASE ACAULIS5"/>
    <property type="match status" value="1"/>
</dbReference>
<gene>
    <name evidence="2" type="ORF">J2S39_002410</name>
</gene>
<evidence type="ECO:0000313" key="2">
    <source>
        <dbReference type="EMBL" id="MDR7330734.1"/>
    </source>
</evidence>
<accession>A0ABU2A0N4</accession>
<sequence>MARKPRAGKRRVEGVWQVDSGTARVLADPARDGAYVLEVNDVPSSHVVLGAPRVLEFEYMQWIAALLRPLPLADAHIVHLGGAACSLARWAADVWPSSRNTVVEIDGALSRLVREVFDIPASVRSVVGEARTITHSLAEGSVDVLIRDVFAGPVTPHHLTTVEYFRACRRVLVPGGLYLANCGDRGDCRRPGRSWRV</sequence>
<evidence type="ECO:0000313" key="3">
    <source>
        <dbReference type="Proteomes" id="UP001180840"/>
    </source>
</evidence>
<name>A0ABU2A0N4_9CORY</name>
<dbReference type="InterPro" id="IPR029063">
    <property type="entry name" value="SAM-dependent_MTases_sf"/>
</dbReference>
<keyword evidence="1" id="KW-0620">Polyamine biosynthesis</keyword>
<organism evidence="2 3">
    <name type="scientific">Corynebacterium guangdongense</name>
    <dbReference type="NCBI Taxonomy" id="1783348"/>
    <lineage>
        <taxon>Bacteria</taxon>
        <taxon>Bacillati</taxon>
        <taxon>Actinomycetota</taxon>
        <taxon>Actinomycetes</taxon>
        <taxon>Mycobacteriales</taxon>
        <taxon>Corynebacteriaceae</taxon>
        <taxon>Corynebacterium</taxon>
    </lineage>
</organism>
<dbReference type="Proteomes" id="UP001180840">
    <property type="component" value="Unassembled WGS sequence"/>
</dbReference>
<evidence type="ECO:0000256" key="1">
    <source>
        <dbReference type="ARBA" id="ARBA00023115"/>
    </source>
</evidence>